<organism evidence="1 2">
    <name type="scientific">Solanum tuberosum</name>
    <name type="common">Potato</name>
    <dbReference type="NCBI Taxonomy" id="4113"/>
    <lineage>
        <taxon>Eukaryota</taxon>
        <taxon>Viridiplantae</taxon>
        <taxon>Streptophyta</taxon>
        <taxon>Embryophyta</taxon>
        <taxon>Tracheophyta</taxon>
        <taxon>Spermatophyta</taxon>
        <taxon>Magnoliopsida</taxon>
        <taxon>eudicotyledons</taxon>
        <taxon>Gunneridae</taxon>
        <taxon>Pentapetalae</taxon>
        <taxon>asterids</taxon>
        <taxon>lamiids</taxon>
        <taxon>Solanales</taxon>
        <taxon>Solanaceae</taxon>
        <taxon>Solanoideae</taxon>
        <taxon>Solaneae</taxon>
        <taxon>Solanum</taxon>
    </lineage>
</organism>
<accession>A0ABQ7V4W2</accession>
<gene>
    <name evidence="1" type="ORF">KY290_021498</name>
</gene>
<proteinExistence type="predicted"/>
<comment type="caution">
    <text evidence="1">The sequence shown here is derived from an EMBL/GenBank/DDBJ whole genome shotgun (WGS) entry which is preliminary data.</text>
</comment>
<evidence type="ECO:0000313" key="2">
    <source>
        <dbReference type="Proteomes" id="UP000826656"/>
    </source>
</evidence>
<dbReference type="EMBL" id="JAIVGD010000015">
    <property type="protein sequence ID" value="KAH0758005.1"/>
    <property type="molecule type" value="Genomic_DNA"/>
</dbReference>
<evidence type="ECO:0000313" key="1">
    <source>
        <dbReference type="EMBL" id="KAH0758005.1"/>
    </source>
</evidence>
<sequence length="105" mass="12110">MIEDIIKIKEVQLEIQPSASNKAKLSKVEAELKNYLSLDEEFWTQKAGMKWFTDGDRNTKFFHSYVKGRRKKLHIAEMTTEQGLTLMSNDEIGGASVAYYKDQFA</sequence>
<protein>
    <submittedName>
        <fullName evidence="1">Uncharacterized protein</fullName>
    </submittedName>
</protein>
<reference evidence="1 2" key="1">
    <citation type="journal article" date="2021" name="bioRxiv">
        <title>Chromosome-scale and haplotype-resolved genome assembly of a tetraploid potato cultivar.</title>
        <authorList>
            <person name="Sun H."/>
            <person name="Jiao W.-B."/>
            <person name="Krause K."/>
            <person name="Campoy J.A."/>
            <person name="Goel M."/>
            <person name="Folz-Donahue K."/>
            <person name="Kukat C."/>
            <person name="Huettel B."/>
            <person name="Schneeberger K."/>
        </authorList>
    </citation>
    <scope>NUCLEOTIDE SEQUENCE [LARGE SCALE GENOMIC DNA]</scope>
    <source>
        <strain evidence="1">SolTubOtavaFocal</strain>
        <tissue evidence="1">Leaves</tissue>
    </source>
</reference>
<name>A0ABQ7V4W2_SOLTU</name>
<keyword evidence="2" id="KW-1185">Reference proteome</keyword>
<dbReference type="Proteomes" id="UP000826656">
    <property type="component" value="Unassembled WGS sequence"/>
</dbReference>